<evidence type="ECO:0000259" key="11">
    <source>
        <dbReference type="Pfam" id="PF00905"/>
    </source>
</evidence>
<evidence type="ECO:0000313" key="13">
    <source>
        <dbReference type="EMBL" id="BAO81862.1"/>
    </source>
</evidence>
<keyword evidence="10" id="KW-0961">Cell wall biogenesis/degradation</keyword>
<keyword evidence="14" id="KW-1185">Reference proteome</keyword>
<sequence length="576" mass="63471">MKRGIALGSSPLLTSATPIWRSRLIVAGFALVFLGLGARAAYVQVFGNEFFQRQGEIRFERTLELPPNRGRVLDRNGLILATSVVAQSVWAIPENIDRQHPQMPELARLLDLPPAELQRRLDRHPTFVWLRRQLDEPRAAQVRALGIEGIHFRKEYRRQYPEGEALAHVVGFTNVEDVGQEGVELAFNAQLSGQAGSRRVLRDRFGRVVEDVREVIPPVDGRDVQLSIDSRIQFFAFQRLREAVQQHQARGGSIVVLDARTGEILALANYPSFNPNQRRNLSGEQVRNRALTDTFEPGSTVKPFMAAIALERGLVRPETLIETGDGRLTMGRFTIRDIRALGTVTLNEAMKASSNVAMVKLAQIMQPREMWEAYTRIGFGQRPQLPFPGAASGRLRPYESWRPIEQATMSYGYGLSTSLFQLAQAYTVFARDGKLLPVTLLKSQQPAQGVPVFSPQHAQAVRHMLALSAGPGGTAQRAQTVGFSVGGKTGTSRVQEGTGYAINRHRSFFVGLAPAEQPRVVVAVMIDEPTEGGFFGGVVAAPVFSATVQQTLRVLGVAPDVDVRPHIVADLVQEPG</sequence>
<dbReference type="GO" id="GO:0008360">
    <property type="term" value="P:regulation of cell shape"/>
    <property type="evidence" value="ECO:0007669"/>
    <property type="project" value="UniProtKB-KW"/>
</dbReference>
<keyword evidence="3 10" id="KW-0132">Cell division</keyword>
<evidence type="ECO:0000259" key="12">
    <source>
        <dbReference type="Pfam" id="PF03717"/>
    </source>
</evidence>
<dbReference type="InterPro" id="IPR037532">
    <property type="entry name" value="FtsI_transpept"/>
</dbReference>
<name>A0A060NJU3_9BURK</name>
<dbReference type="InterPro" id="IPR036138">
    <property type="entry name" value="PBP_dimer_sf"/>
</dbReference>
<dbReference type="InterPro" id="IPR005311">
    <property type="entry name" value="PBP_dimer"/>
</dbReference>
<dbReference type="KEGG" id="cbaa:SRAA_2008"/>
<dbReference type="EC" id="3.4.16.4" evidence="10"/>
<dbReference type="Gene3D" id="3.40.710.10">
    <property type="entry name" value="DD-peptidase/beta-lactamase superfamily"/>
    <property type="match status" value="1"/>
</dbReference>
<dbReference type="InterPro" id="IPR001460">
    <property type="entry name" value="PCN-bd_Tpept"/>
</dbReference>
<evidence type="ECO:0000256" key="5">
    <source>
        <dbReference type="ARBA" id="ARBA00022670"/>
    </source>
</evidence>
<dbReference type="RefSeq" id="WP_045532473.1">
    <property type="nucleotide sequence ID" value="NZ_AP014568.1"/>
</dbReference>
<evidence type="ECO:0000256" key="7">
    <source>
        <dbReference type="ARBA" id="ARBA00023136"/>
    </source>
</evidence>
<dbReference type="UniPathway" id="UPA00219"/>
<dbReference type="Gene3D" id="3.90.1310.10">
    <property type="entry name" value="Penicillin-binding protein 2a (Domain 2)"/>
    <property type="match status" value="1"/>
</dbReference>
<reference evidence="13 14" key="1">
    <citation type="journal article" date="2014" name="Nat. Commun.">
        <title>Physiological and genomic features of highly alkaliphilic hydrogen-utilizing Betaproteobacteria from a continental serpentinizing site.</title>
        <authorList>
            <person name="Suzuki S."/>
            <person name="Kuenen J.G."/>
            <person name="Schipper K."/>
            <person name="van der Velde S."/>
            <person name="Ishii S."/>
            <person name="Wu A."/>
            <person name="Sorokin D.Y."/>
            <person name="Tenney A."/>
            <person name="Meng X.Y."/>
            <person name="Morrill P.L."/>
            <person name="Kamagata Y."/>
            <person name="Muyzer G."/>
            <person name="Nealson K.H."/>
        </authorList>
    </citation>
    <scope>NUCLEOTIDE SEQUENCE [LARGE SCALE GENOMIC DNA]</scope>
    <source>
        <strain evidence="13 14">A1</strain>
    </source>
</reference>
<keyword evidence="4 10" id="KW-0121">Carboxypeptidase</keyword>
<dbReference type="EMBL" id="AP014568">
    <property type="protein sequence ID" value="BAO81862.1"/>
    <property type="molecule type" value="Genomic_DNA"/>
</dbReference>
<proteinExistence type="inferred from homology"/>
<feature type="active site" description="Acyl-ester intermediate" evidence="10">
    <location>
        <position position="299"/>
    </location>
</feature>
<dbReference type="OrthoDB" id="9789078at2"/>
<evidence type="ECO:0000256" key="8">
    <source>
        <dbReference type="ARBA" id="ARBA00023210"/>
    </source>
</evidence>
<dbReference type="GO" id="GO:0043093">
    <property type="term" value="P:FtsZ-dependent cytokinesis"/>
    <property type="evidence" value="ECO:0007669"/>
    <property type="project" value="UniProtKB-UniRule"/>
</dbReference>
<keyword evidence="10" id="KW-1133">Transmembrane helix</keyword>
<evidence type="ECO:0000313" key="14">
    <source>
        <dbReference type="Proteomes" id="UP000067461"/>
    </source>
</evidence>
<dbReference type="GO" id="GO:0009252">
    <property type="term" value="P:peptidoglycan biosynthetic process"/>
    <property type="evidence" value="ECO:0007669"/>
    <property type="project" value="UniProtKB-UniRule"/>
</dbReference>
<dbReference type="SUPFAM" id="SSF56601">
    <property type="entry name" value="beta-lactamase/transpeptidase-like"/>
    <property type="match status" value="1"/>
</dbReference>
<dbReference type="GO" id="GO:0008955">
    <property type="term" value="F:peptidoglycan glycosyltransferase activity"/>
    <property type="evidence" value="ECO:0007669"/>
    <property type="project" value="InterPro"/>
</dbReference>
<evidence type="ECO:0000256" key="6">
    <source>
        <dbReference type="ARBA" id="ARBA00022801"/>
    </source>
</evidence>
<keyword evidence="8 10" id="KW-0717">Septation</keyword>
<dbReference type="AlphaFoldDB" id="A0A060NJU3"/>
<dbReference type="GO" id="GO:0071555">
    <property type="term" value="P:cell wall organization"/>
    <property type="evidence" value="ECO:0007669"/>
    <property type="project" value="UniProtKB-KW"/>
</dbReference>
<keyword evidence="5 10" id="KW-0645">Protease</keyword>
<organism evidence="13 14">
    <name type="scientific">Serpentinimonas raichei</name>
    <dbReference type="NCBI Taxonomy" id="1458425"/>
    <lineage>
        <taxon>Bacteria</taxon>
        <taxon>Pseudomonadati</taxon>
        <taxon>Pseudomonadota</taxon>
        <taxon>Betaproteobacteria</taxon>
        <taxon>Burkholderiales</taxon>
        <taxon>Comamonadaceae</taxon>
        <taxon>Serpentinimonas</taxon>
    </lineage>
</organism>
<comment type="subcellular location">
    <subcellularLocation>
        <location evidence="1">Membrane</location>
    </subcellularLocation>
</comment>
<dbReference type="GO" id="GO:0005886">
    <property type="term" value="C:plasma membrane"/>
    <property type="evidence" value="ECO:0007669"/>
    <property type="project" value="UniProtKB-UniRule"/>
</dbReference>
<evidence type="ECO:0000256" key="9">
    <source>
        <dbReference type="ARBA" id="ARBA00023306"/>
    </source>
</evidence>
<keyword evidence="9 10" id="KW-0131">Cell cycle</keyword>
<feature type="domain" description="Penicillin-binding protein dimerisation" evidence="12">
    <location>
        <begin position="65"/>
        <end position="211"/>
    </location>
</feature>
<gene>
    <name evidence="10" type="primary">ftsI</name>
    <name evidence="13" type="ORF">SRAA_2008</name>
</gene>
<keyword evidence="10" id="KW-0573">Peptidoglycan synthesis</keyword>
<dbReference type="HOGENOM" id="CLU_009289_6_2_4"/>
<evidence type="ECO:0000256" key="10">
    <source>
        <dbReference type="HAMAP-Rule" id="MF_02080"/>
    </source>
</evidence>
<feature type="domain" description="Penicillin-binding protein transpeptidase" evidence="11">
    <location>
        <begin position="252"/>
        <end position="547"/>
    </location>
</feature>
<keyword evidence="10" id="KW-0133">Cell shape</keyword>
<evidence type="ECO:0000256" key="1">
    <source>
        <dbReference type="ARBA" id="ARBA00004370"/>
    </source>
</evidence>
<dbReference type="GO" id="GO:0009002">
    <property type="term" value="F:serine-type D-Ala-D-Ala carboxypeptidase activity"/>
    <property type="evidence" value="ECO:0007669"/>
    <property type="project" value="UniProtKB-UniRule"/>
</dbReference>
<evidence type="ECO:0000256" key="2">
    <source>
        <dbReference type="ARBA" id="ARBA00022519"/>
    </source>
</evidence>
<protein>
    <recommendedName>
        <fullName evidence="10">Peptidoglycan D,D-transpeptidase FtsI</fullName>
        <ecNumber evidence="10">3.4.16.4</ecNumber>
    </recommendedName>
    <alternativeName>
        <fullName evidence="10">Penicillin-binding protein 3</fullName>
        <shortName evidence="10">PBP-3</shortName>
    </alternativeName>
</protein>
<dbReference type="GO" id="GO:0006508">
    <property type="term" value="P:proteolysis"/>
    <property type="evidence" value="ECO:0007669"/>
    <property type="project" value="UniProtKB-KW"/>
</dbReference>
<dbReference type="InterPro" id="IPR012338">
    <property type="entry name" value="Beta-lactam/transpept-like"/>
</dbReference>
<keyword evidence="10" id="KW-1003">Cell membrane</keyword>
<comment type="similarity">
    <text evidence="10">Belongs to the transpeptidase family. FtsI subfamily.</text>
</comment>
<dbReference type="Gene3D" id="1.10.150.770">
    <property type="match status" value="1"/>
</dbReference>
<comment type="catalytic activity">
    <reaction evidence="10">
        <text>Preferential cleavage: (Ac)2-L-Lys-D-Ala-|-D-Ala. Also transpeptidation of peptidyl-alanyl moieties that are N-acyl substituents of D-alanine.</text>
        <dbReference type="EC" id="3.4.16.4"/>
    </reaction>
</comment>
<dbReference type="Pfam" id="PF00905">
    <property type="entry name" value="Transpeptidase"/>
    <property type="match status" value="1"/>
</dbReference>
<dbReference type="Pfam" id="PF03717">
    <property type="entry name" value="PBP_dimer"/>
    <property type="match status" value="1"/>
</dbReference>
<dbReference type="Proteomes" id="UP000067461">
    <property type="component" value="Chromosome"/>
</dbReference>
<dbReference type="GO" id="GO:0008658">
    <property type="term" value="F:penicillin binding"/>
    <property type="evidence" value="ECO:0007669"/>
    <property type="project" value="InterPro"/>
</dbReference>
<comment type="function">
    <text evidence="10">Catalyzes cross-linking of the peptidoglycan cell wall at the division septum.</text>
</comment>
<keyword evidence="2 10" id="KW-0997">Cell inner membrane</keyword>
<dbReference type="HAMAP" id="MF_02080">
    <property type="entry name" value="FtsI_transpept"/>
    <property type="match status" value="1"/>
</dbReference>
<evidence type="ECO:0000256" key="4">
    <source>
        <dbReference type="ARBA" id="ARBA00022645"/>
    </source>
</evidence>
<dbReference type="GO" id="GO:0000917">
    <property type="term" value="P:division septum assembly"/>
    <property type="evidence" value="ECO:0007669"/>
    <property type="project" value="UniProtKB-KW"/>
</dbReference>
<accession>A0A060NJU3</accession>
<dbReference type="STRING" id="1458425.SRAA_2008"/>
<keyword evidence="6 10" id="KW-0378">Hydrolase</keyword>
<evidence type="ECO:0000256" key="3">
    <source>
        <dbReference type="ARBA" id="ARBA00022618"/>
    </source>
</evidence>
<keyword evidence="7 10" id="KW-0472">Membrane</keyword>
<comment type="pathway">
    <text evidence="10">Cell wall biogenesis; peptidoglycan biosynthesis.</text>
</comment>
<dbReference type="Gene3D" id="3.30.450.330">
    <property type="match status" value="1"/>
</dbReference>
<dbReference type="SUPFAM" id="SSF56519">
    <property type="entry name" value="Penicillin binding protein dimerisation domain"/>
    <property type="match status" value="1"/>
</dbReference>
<keyword evidence="10" id="KW-0812">Transmembrane</keyword>